<dbReference type="VEuPathDB" id="FungiDB:SPSK_05642"/>
<protein>
    <submittedName>
        <fullName evidence="2">Uncharacterized protein</fullName>
    </submittedName>
</protein>
<dbReference type="AlphaFoldDB" id="A0A0F2LY97"/>
<organism evidence="2 3">
    <name type="scientific">Sporothrix schenckii 1099-18</name>
    <dbReference type="NCBI Taxonomy" id="1397361"/>
    <lineage>
        <taxon>Eukaryota</taxon>
        <taxon>Fungi</taxon>
        <taxon>Dikarya</taxon>
        <taxon>Ascomycota</taxon>
        <taxon>Pezizomycotina</taxon>
        <taxon>Sordariomycetes</taxon>
        <taxon>Sordariomycetidae</taxon>
        <taxon>Ophiostomatales</taxon>
        <taxon>Ophiostomataceae</taxon>
        <taxon>Sporothrix</taxon>
    </lineage>
</organism>
<accession>A0A0F2LY97</accession>
<name>A0A0F2LY97_SPOSC</name>
<reference evidence="2 3" key="2">
    <citation type="journal article" date="2015" name="Eukaryot. Cell">
        <title>Asexual propagation of a virulent clone complex in a human and feline outbreak of sporotrichosis.</title>
        <authorList>
            <person name="Teixeira Mde M."/>
            <person name="Rodrigues A.M."/>
            <person name="Tsui C.K."/>
            <person name="de Almeida L.G."/>
            <person name="Van Diepeningen A.D."/>
            <person name="van den Ende B.G."/>
            <person name="Fernandes G.F."/>
            <person name="Kano R."/>
            <person name="Hamelin R.C."/>
            <person name="Lopes-Bezerra L.M."/>
            <person name="Vasconcelos A.T."/>
            <person name="de Hoog S."/>
            <person name="de Camargo Z.P."/>
            <person name="Felipe M.S."/>
        </authorList>
    </citation>
    <scope>NUCLEOTIDE SEQUENCE [LARGE SCALE GENOMIC DNA]</scope>
    <source>
        <strain evidence="2 3">1099-18</strain>
    </source>
</reference>
<gene>
    <name evidence="2" type="ORF">SPSK_05642</name>
</gene>
<evidence type="ECO:0000256" key="1">
    <source>
        <dbReference type="SAM" id="MobiDB-lite"/>
    </source>
</evidence>
<dbReference type="EMBL" id="AXCR01000012">
    <property type="protein sequence ID" value="KJR80881.1"/>
    <property type="molecule type" value="Genomic_DNA"/>
</dbReference>
<dbReference type="GeneID" id="27667661"/>
<evidence type="ECO:0000313" key="3">
    <source>
        <dbReference type="Proteomes" id="UP000033710"/>
    </source>
</evidence>
<dbReference type="Proteomes" id="UP000033710">
    <property type="component" value="Unassembled WGS sequence"/>
</dbReference>
<feature type="region of interest" description="Disordered" evidence="1">
    <location>
        <begin position="119"/>
        <end position="153"/>
    </location>
</feature>
<sequence length="153" mass="16403">MNVECVEIRSGSSRAMFSTFMCTRKPPQSSSGVPAPWRKTYPAEPARSQARAALLLLCSSKEYANDSGLLSAALSVSSSQDLFPSRRKEAAACARGKKVHRYLAPVLAERYNLGSFPLTAQLKPPSVVSSQKRPALPPEEKILPPSGPAKSGS</sequence>
<reference evidence="2 3" key="1">
    <citation type="journal article" date="2014" name="BMC Genomics">
        <title>Comparative genomics of the major fungal agents of human and animal Sporotrichosis: Sporothrix schenckii and Sporothrix brasiliensis.</title>
        <authorList>
            <person name="Teixeira M.M."/>
            <person name="de Almeida L.G."/>
            <person name="Kubitschek-Barreira P."/>
            <person name="Alves F.L."/>
            <person name="Kioshima E.S."/>
            <person name="Abadio A.K."/>
            <person name="Fernandes L."/>
            <person name="Derengowski L.S."/>
            <person name="Ferreira K.S."/>
            <person name="Souza R.C."/>
            <person name="Ruiz J.C."/>
            <person name="de Andrade N.C."/>
            <person name="Paes H.C."/>
            <person name="Nicola A.M."/>
            <person name="Albuquerque P."/>
            <person name="Gerber A.L."/>
            <person name="Martins V.P."/>
            <person name="Peconick L.D."/>
            <person name="Neto A.V."/>
            <person name="Chaucanez C.B."/>
            <person name="Silva P.A."/>
            <person name="Cunha O.L."/>
            <person name="de Oliveira F.F."/>
            <person name="dos Santos T.C."/>
            <person name="Barros A.L."/>
            <person name="Soares M.A."/>
            <person name="de Oliveira L.M."/>
            <person name="Marini M.M."/>
            <person name="Villalobos-Duno H."/>
            <person name="Cunha M.M."/>
            <person name="de Hoog S."/>
            <person name="da Silveira J.F."/>
            <person name="Henrissat B."/>
            <person name="Nino-Vega G.A."/>
            <person name="Cisalpino P.S."/>
            <person name="Mora-Montes H.M."/>
            <person name="Almeida S.R."/>
            <person name="Stajich J.E."/>
            <person name="Lopes-Bezerra L.M."/>
            <person name="Vasconcelos A.T."/>
            <person name="Felipe M.S."/>
        </authorList>
    </citation>
    <scope>NUCLEOTIDE SEQUENCE [LARGE SCALE GENOMIC DNA]</scope>
    <source>
        <strain evidence="2 3">1099-18</strain>
    </source>
</reference>
<evidence type="ECO:0000313" key="2">
    <source>
        <dbReference type="EMBL" id="KJR80881.1"/>
    </source>
</evidence>
<dbReference type="KEGG" id="ssck:SPSK_05642"/>
<dbReference type="RefSeq" id="XP_016583557.1">
    <property type="nucleotide sequence ID" value="XM_016732384.1"/>
</dbReference>
<proteinExistence type="predicted"/>
<comment type="caution">
    <text evidence="2">The sequence shown here is derived from an EMBL/GenBank/DDBJ whole genome shotgun (WGS) entry which is preliminary data.</text>
</comment>